<sequence>MANQDGADYGRAPLVTGDAVVLDLRPAGFVTRLLAMGMDVAFVQVPLMVLAVLGVTRIAEGLDPAATAAVQLGLTILIAVGYPTAVESLTRGRSLGKLVLGMRVVGIDGSPERFRQALARALCGAVEFWVTFGSVALYTSLVNPQGRRVGDFLAGTFVVSERGGNRNSGIVQMPRHMAEWARTAELSALSADTANTARQYVLRFHELGDQARTEMGARIAAMVAQQVAPPPPPQASPVEFLAAVLAERRRREEERLAARRPGGPA</sequence>
<feature type="transmembrane region" description="Helical" evidence="5">
    <location>
        <begin position="65"/>
        <end position="85"/>
    </location>
</feature>
<dbReference type="AlphaFoldDB" id="A0A2P8DIQ3"/>
<gene>
    <name evidence="7" type="ORF">CLV63_109110</name>
</gene>
<dbReference type="GO" id="GO:0016020">
    <property type="term" value="C:membrane"/>
    <property type="evidence" value="ECO:0007669"/>
    <property type="project" value="UniProtKB-SubCell"/>
</dbReference>
<evidence type="ECO:0000256" key="1">
    <source>
        <dbReference type="ARBA" id="ARBA00004141"/>
    </source>
</evidence>
<dbReference type="PANTHER" id="PTHR38480:SF1">
    <property type="entry name" value="SLR0254 PROTEIN"/>
    <property type="match status" value="1"/>
</dbReference>
<accession>A0A2P8DIQ3</accession>
<evidence type="ECO:0000256" key="3">
    <source>
        <dbReference type="ARBA" id="ARBA00022989"/>
    </source>
</evidence>
<comment type="subcellular location">
    <subcellularLocation>
        <location evidence="1">Membrane</location>
        <topology evidence="1">Multi-pass membrane protein</topology>
    </subcellularLocation>
</comment>
<evidence type="ECO:0000256" key="5">
    <source>
        <dbReference type="SAM" id="Phobius"/>
    </source>
</evidence>
<keyword evidence="2 5" id="KW-0812">Transmembrane</keyword>
<protein>
    <submittedName>
        <fullName evidence="7">Putative RDD family membrane protein YckC</fullName>
    </submittedName>
</protein>
<proteinExistence type="predicted"/>
<dbReference type="RefSeq" id="WP_245928812.1">
    <property type="nucleotide sequence ID" value="NZ_PYGA01000009.1"/>
</dbReference>
<organism evidence="7 8">
    <name type="scientific">Murinocardiopsis flavida</name>
    <dbReference type="NCBI Taxonomy" id="645275"/>
    <lineage>
        <taxon>Bacteria</taxon>
        <taxon>Bacillati</taxon>
        <taxon>Actinomycetota</taxon>
        <taxon>Actinomycetes</taxon>
        <taxon>Streptosporangiales</taxon>
        <taxon>Nocardiopsidaceae</taxon>
        <taxon>Murinocardiopsis</taxon>
    </lineage>
</organism>
<dbReference type="Pfam" id="PF06271">
    <property type="entry name" value="RDD"/>
    <property type="match status" value="1"/>
</dbReference>
<keyword evidence="4 5" id="KW-0472">Membrane</keyword>
<comment type="caution">
    <text evidence="7">The sequence shown here is derived from an EMBL/GenBank/DDBJ whole genome shotgun (WGS) entry which is preliminary data.</text>
</comment>
<dbReference type="InterPro" id="IPR010432">
    <property type="entry name" value="RDD"/>
</dbReference>
<evidence type="ECO:0000256" key="2">
    <source>
        <dbReference type="ARBA" id="ARBA00022692"/>
    </source>
</evidence>
<feature type="domain" description="RDD" evidence="6">
    <location>
        <begin position="27"/>
        <end position="155"/>
    </location>
</feature>
<feature type="transmembrane region" description="Helical" evidence="5">
    <location>
        <begin position="33"/>
        <end position="53"/>
    </location>
</feature>
<keyword evidence="3 5" id="KW-1133">Transmembrane helix</keyword>
<dbReference type="EMBL" id="PYGA01000009">
    <property type="protein sequence ID" value="PSK97107.1"/>
    <property type="molecule type" value="Genomic_DNA"/>
</dbReference>
<reference evidence="7 8" key="1">
    <citation type="submission" date="2018-03" db="EMBL/GenBank/DDBJ databases">
        <title>Genomic Encyclopedia of Archaeal and Bacterial Type Strains, Phase II (KMG-II): from individual species to whole genera.</title>
        <authorList>
            <person name="Goeker M."/>
        </authorList>
    </citation>
    <scope>NUCLEOTIDE SEQUENCE [LARGE SCALE GENOMIC DNA]</scope>
    <source>
        <strain evidence="7 8">DSM 45312</strain>
    </source>
</reference>
<dbReference type="PANTHER" id="PTHR38480">
    <property type="entry name" value="SLR0254 PROTEIN"/>
    <property type="match status" value="1"/>
</dbReference>
<evidence type="ECO:0000256" key="4">
    <source>
        <dbReference type="ARBA" id="ARBA00023136"/>
    </source>
</evidence>
<dbReference type="Proteomes" id="UP000240542">
    <property type="component" value="Unassembled WGS sequence"/>
</dbReference>
<evidence type="ECO:0000313" key="7">
    <source>
        <dbReference type="EMBL" id="PSK97107.1"/>
    </source>
</evidence>
<evidence type="ECO:0000313" key="8">
    <source>
        <dbReference type="Proteomes" id="UP000240542"/>
    </source>
</evidence>
<name>A0A2P8DIQ3_9ACTN</name>
<keyword evidence="8" id="KW-1185">Reference proteome</keyword>
<evidence type="ECO:0000259" key="6">
    <source>
        <dbReference type="Pfam" id="PF06271"/>
    </source>
</evidence>